<feature type="compositionally biased region" description="Polar residues" evidence="2">
    <location>
        <begin position="33"/>
        <end position="43"/>
    </location>
</feature>
<dbReference type="Pfam" id="PF09587">
    <property type="entry name" value="PGA_cap"/>
    <property type="match status" value="1"/>
</dbReference>
<gene>
    <name evidence="4" type="ORF">GCM10025781_24970</name>
</gene>
<evidence type="ECO:0000313" key="4">
    <source>
        <dbReference type="EMBL" id="GAA4704893.1"/>
    </source>
</evidence>
<reference evidence="5" key="1">
    <citation type="journal article" date="2019" name="Int. J. Syst. Evol. Microbiol.">
        <title>The Global Catalogue of Microorganisms (GCM) 10K type strain sequencing project: providing services to taxonomists for standard genome sequencing and annotation.</title>
        <authorList>
            <consortium name="The Broad Institute Genomics Platform"/>
            <consortium name="The Broad Institute Genome Sequencing Center for Infectious Disease"/>
            <person name="Wu L."/>
            <person name="Ma J."/>
        </authorList>
    </citation>
    <scope>NUCLEOTIDE SEQUENCE [LARGE SCALE GENOMIC DNA]</scope>
    <source>
        <strain evidence="5">JCM 18958</strain>
    </source>
</reference>
<dbReference type="Proteomes" id="UP001501446">
    <property type="component" value="Unassembled WGS sequence"/>
</dbReference>
<name>A0ABP8XCS9_9MICC</name>
<keyword evidence="5" id="KW-1185">Reference proteome</keyword>
<dbReference type="SMART" id="SM00854">
    <property type="entry name" value="PGA_cap"/>
    <property type="match status" value="1"/>
</dbReference>
<accession>A0ABP8XCS9</accession>
<feature type="domain" description="Capsule synthesis protein CapA" evidence="3">
    <location>
        <begin position="60"/>
        <end position="321"/>
    </location>
</feature>
<dbReference type="PANTHER" id="PTHR33393">
    <property type="entry name" value="POLYGLUTAMINE SYNTHESIS ACCESSORY PROTEIN RV0574C-RELATED"/>
    <property type="match status" value="1"/>
</dbReference>
<dbReference type="SUPFAM" id="SSF56300">
    <property type="entry name" value="Metallo-dependent phosphatases"/>
    <property type="match status" value="1"/>
</dbReference>
<evidence type="ECO:0000256" key="2">
    <source>
        <dbReference type="SAM" id="MobiDB-lite"/>
    </source>
</evidence>
<evidence type="ECO:0000256" key="1">
    <source>
        <dbReference type="ARBA" id="ARBA00005662"/>
    </source>
</evidence>
<dbReference type="EMBL" id="BAABLN010000034">
    <property type="protein sequence ID" value="GAA4704893.1"/>
    <property type="molecule type" value="Genomic_DNA"/>
</dbReference>
<comment type="caution">
    <text evidence="4">The sequence shown here is derived from an EMBL/GenBank/DDBJ whole genome shotgun (WGS) entry which is preliminary data.</text>
</comment>
<sequence length="418" mass="44476">MLTLAAAVSLTAGALVGCSDTTQETNDPAAGSTEPTSAESSLTLPAAAAGPECPEDSCITMTVTGDLLLHHGLWENFGTDPAARDGEHFDFEPLLAGQRPYLENSDIGVCHAETPVAEKGGPYADYPDFQVPPEIFTAVKSVGYDACTTASNHTVDHGTEGLNRTLTSLDEAGLQHTGSYDSQRASEEPLLLHTETGTVAIVTGTNSLNKKVPDHDWQVDRFRDGEDPTVDPEVAQADIDHAASQAEKAREQGADVVVAAMHSIIEYTDTADDFQQRTAHALADSGAFDAVYGHGSHSVQPIENYDGTWIVYGVGNTVTETASMMPNNNDGLIARFQFAKTEDGNWDVSDLSWAPSSNTQGGQYAWCSAASDSPNGTCRSDAADTQNRERIAQIVNTPSAVENGLREWLVSEDVPTDN</sequence>
<dbReference type="InterPro" id="IPR029052">
    <property type="entry name" value="Metallo-depent_PP-like"/>
</dbReference>
<dbReference type="Gene3D" id="3.60.21.10">
    <property type="match status" value="1"/>
</dbReference>
<protein>
    <submittedName>
        <fullName evidence="4">CapA family protein</fullName>
    </submittedName>
</protein>
<proteinExistence type="inferred from homology"/>
<comment type="similarity">
    <text evidence="1">Belongs to the CapA family.</text>
</comment>
<dbReference type="CDD" id="cd07381">
    <property type="entry name" value="MPP_CapA"/>
    <property type="match status" value="1"/>
</dbReference>
<feature type="region of interest" description="Disordered" evidence="2">
    <location>
        <begin position="19"/>
        <end position="49"/>
    </location>
</feature>
<dbReference type="InterPro" id="IPR019079">
    <property type="entry name" value="Capsule_synth_CapA"/>
</dbReference>
<organism evidence="4 5">
    <name type="scientific">Kocuria gwangalliensis</name>
    <dbReference type="NCBI Taxonomy" id="501592"/>
    <lineage>
        <taxon>Bacteria</taxon>
        <taxon>Bacillati</taxon>
        <taxon>Actinomycetota</taxon>
        <taxon>Actinomycetes</taxon>
        <taxon>Micrococcales</taxon>
        <taxon>Micrococcaceae</taxon>
        <taxon>Kocuria</taxon>
    </lineage>
</organism>
<dbReference type="InterPro" id="IPR052169">
    <property type="entry name" value="CW_Biosynth-Accessory"/>
</dbReference>
<dbReference type="PANTHER" id="PTHR33393:SF13">
    <property type="entry name" value="PGA BIOSYNTHESIS PROTEIN CAPA"/>
    <property type="match status" value="1"/>
</dbReference>
<evidence type="ECO:0000259" key="3">
    <source>
        <dbReference type="SMART" id="SM00854"/>
    </source>
</evidence>
<evidence type="ECO:0000313" key="5">
    <source>
        <dbReference type="Proteomes" id="UP001501446"/>
    </source>
</evidence>